<gene>
    <name evidence="2" type="ORF">N7469_001885</name>
</gene>
<sequence>MYLWGMILAFTMASSAFPLDHVTQVPSWLKLDVLKRFNEGGAPMNSTVPIDNKESSTDVTGRGKEVSIDIARRIEQSNQTIDIAKRGDEHDAINRPKLASRLGASVFVA</sequence>
<proteinExistence type="predicted"/>
<feature type="chain" id="PRO_5040775720" evidence="1">
    <location>
        <begin position="17"/>
        <end position="109"/>
    </location>
</feature>
<dbReference type="RefSeq" id="XP_056503299.1">
    <property type="nucleotide sequence ID" value="XM_056640805.1"/>
</dbReference>
<reference evidence="2" key="2">
    <citation type="journal article" date="2023" name="IMA Fungus">
        <title>Comparative genomic study of the Penicillium genus elucidates a diverse pangenome and 15 lateral gene transfer events.</title>
        <authorList>
            <person name="Petersen C."/>
            <person name="Sorensen T."/>
            <person name="Nielsen M.R."/>
            <person name="Sondergaard T.E."/>
            <person name="Sorensen J.L."/>
            <person name="Fitzpatrick D.A."/>
            <person name="Frisvad J.C."/>
            <person name="Nielsen K.L."/>
        </authorList>
    </citation>
    <scope>NUCLEOTIDE SEQUENCE</scope>
    <source>
        <strain evidence="2">IBT 23319</strain>
    </source>
</reference>
<protein>
    <submittedName>
        <fullName evidence="2">Uncharacterized protein</fullName>
    </submittedName>
</protein>
<evidence type="ECO:0000256" key="1">
    <source>
        <dbReference type="SAM" id="SignalP"/>
    </source>
</evidence>
<keyword evidence="1" id="KW-0732">Signal</keyword>
<dbReference type="GeneID" id="81379972"/>
<dbReference type="AlphaFoldDB" id="A0A9W9TUT2"/>
<organism evidence="2 3">
    <name type="scientific">Penicillium citrinum</name>
    <dbReference type="NCBI Taxonomy" id="5077"/>
    <lineage>
        <taxon>Eukaryota</taxon>
        <taxon>Fungi</taxon>
        <taxon>Dikarya</taxon>
        <taxon>Ascomycota</taxon>
        <taxon>Pezizomycotina</taxon>
        <taxon>Eurotiomycetes</taxon>
        <taxon>Eurotiomycetidae</taxon>
        <taxon>Eurotiales</taxon>
        <taxon>Aspergillaceae</taxon>
        <taxon>Penicillium</taxon>
    </lineage>
</organism>
<dbReference type="Proteomes" id="UP001147733">
    <property type="component" value="Unassembled WGS sequence"/>
</dbReference>
<dbReference type="OrthoDB" id="4351280at2759"/>
<keyword evidence="3" id="KW-1185">Reference proteome</keyword>
<dbReference type="EMBL" id="JAPQKT010000002">
    <property type="protein sequence ID" value="KAJ5240294.1"/>
    <property type="molecule type" value="Genomic_DNA"/>
</dbReference>
<reference evidence="2" key="1">
    <citation type="submission" date="2022-11" db="EMBL/GenBank/DDBJ databases">
        <authorList>
            <person name="Petersen C."/>
        </authorList>
    </citation>
    <scope>NUCLEOTIDE SEQUENCE</scope>
    <source>
        <strain evidence="2">IBT 23319</strain>
    </source>
</reference>
<comment type="caution">
    <text evidence="2">The sequence shown here is derived from an EMBL/GenBank/DDBJ whole genome shotgun (WGS) entry which is preliminary data.</text>
</comment>
<evidence type="ECO:0000313" key="3">
    <source>
        <dbReference type="Proteomes" id="UP001147733"/>
    </source>
</evidence>
<evidence type="ECO:0000313" key="2">
    <source>
        <dbReference type="EMBL" id="KAJ5240294.1"/>
    </source>
</evidence>
<feature type="signal peptide" evidence="1">
    <location>
        <begin position="1"/>
        <end position="16"/>
    </location>
</feature>
<accession>A0A9W9TUT2</accession>
<name>A0A9W9TUT2_PENCI</name>